<accession>A0A317ZEA5</accession>
<dbReference type="InParanoid" id="A0A317ZEA5"/>
<comment type="caution">
    <text evidence="1">The sequence shown here is derived from an EMBL/GenBank/DDBJ whole genome shotgun (WGS) entry which is preliminary data.</text>
</comment>
<sequence>MPGRFALLQNRTANFSTFMVTSDTVVPLEENSGGIQERYKALGGPMQLRVIPLLKILDPMAHRTATGEKSALAALVDYVFGHAR</sequence>
<evidence type="ECO:0000313" key="2">
    <source>
        <dbReference type="Proteomes" id="UP000247099"/>
    </source>
</evidence>
<evidence type="ECO:0000313" key="1">
    <source>
        <dbReference type="EMBL" id="PXA03646.1"/>
    </source>
</evidence>
<keyword evidence="2" id="KW-1185">Reference proteome</keyword>
<proteinExistence type="predicted"/>
<reference evidence="1 2" key="1">
    <citation type="submission" date="2018-05" db="EMBL/GenBank/DDBJ databases">
        <title>Coraliomargarita sinensis sp. nov., isolated from a marine solar saltern.</title>
        <authorList>
            <person name="Zhou L.Y."/>
        </authorList>
    </citation>
    <scope>NUCLEOTIDE SEQUENCE [LARGE SCALE GENOMIC DNA]</scope>
    <source>
        <strain evidence="1 2">WN38</strain>
    </source>
</reference>
<organism evidence="1 2">
    <name type="scientific">Coraliomargarita sinensis</name>
    <dbReference type="NCBI Taxonomy" id="2174842"/>
    <lineage>
        <taxon>Bacteria</taxon>
        <taxon>Pseudomonadati</taxon>
        <taxon>Verrucomicrobiota</taxon>
        <taxon>Opitutia</taxon>
        <taxon>Puniceicoccales</taxon>
        <taxon>Coraliomargaritaceae</taxon>
        <taxon>Coraliomargarita</taxon>
    </lineage>
</organism>
<protein>
    <submittedName>
        <fullName evidence="1">Uncharacterized protein</fullName>
    </submittedName>
</protein>
<dbReference type="Proteomes" id="UP000247099">
    <property type="component" value="Unassembled WGS sequence"/>
</dbReference>
<name>A0A317ZEA5_9BACT</name>
<dbReference type="EMBL" id="QHJQ01000007">
    <property type="protein sequence ID" value="PXA03646.1"/>
    <property type="molecule type" value="Genomic_DNA"/>
</dbReference>
<dbReference type="AlphaFoldDB" id="A0A317ZEA5"/>
<gene>
    <name evidence="1" type="ORF">DDZ13_10130</name>
</gene>